<gene>
    <name evidence="1" type="ORF">KCQ71_09490</name>
</gene>
<sequence>MPRTLTLAQARRIAVAAQGLAGEPAQTRPPVVTMAHLQRMIDRVGLLQIDSVNVLARAHLLPVVARLGPYDVALLERATTGTPARPRRLVEYRAHEAAFVPPRTFQLLRWRMEGPRALRWYDGVAAKDPETVAAVLDIVAEHGPVTAAQVHDLLGHERPEKVNWGWNWTAAKHSLEAMLAVGRVASAYRNASFERAYDLPERVLPAEVLAEDVLPQDEAVRALVDISARAHGVATVRGLADYFRLSIAQTSAAVAQLVGAGDLEEVAVAGWRRPAYLHPEARRPRATNARALLAPFDPLVFERERTLELFGMHYRIEIYTPAAQRQFGYYVLPFLLGDELVARVDLKADRAAGVLRLRSAFAQPEAPTAVGHELAQELRVMADWLDLPDVTVDADAAGDLIGDVARALPGVR</sequence>
<evidence type="ECO:0000313" key="2">
    <source>
        <dbReference type="Proteomes" id="UP000826651"/>
    </source>
</evidence>
<dbReference type="Pfam" id="PF06224">
    <property type="entry name" value="AlkZ-like"/>
    <property type="match status" value="1"/>
</dbReference>
<evidence type="ECO:0000313" key="1">
    <source>
        <dbReference type="EMBL" id="MBZ2196384.1"/>
    </source>
</evidence>
<organism evidence="1 2">
    <name type="scientific">Occultella gossypii</name>
    <dbReference type="NCBI Taxonomy" id="2800820"/>
    <lineage>
        <taxon>Bacteria</taxon>
        <taxon>Bacillati</taxon>
        <taxon>Actinomycetota</taxon>
        <taxon>Actinomycetes</taxon>
        <taxon>Micrococcales</taxon>
        <taxon>Ruaniaceae</taxon>
        <taxon>Occultella</taxon>
    </lineage>
</organism>
<dbReference type="EMBL" id="JAGSHT010000010">
    <property type="protein sequence ID" value="MBZ2196384.1"/>
    <property type="molecule type" value="Genomic_DNA"/>
</dbReference>
<dbReference type="PANTHER" id="PTHR30528">
    <property type="entry name" value="CYTOPLASMIC PROTEIN"/>
    <property type="match status" value="1"/>
</dbReference>
<dbReference type="PANTHER" id="PTHR30528:SF0">
    <property type="entry name" value="CYTOPLASMIC PROTEIN"/>
    <property type="match status" value="1"/>
</dbReference>
<protein>
    <submittedName>
        <fullName evidence="1">YcaQ family DNA glycosylase</fullName>
    </submittedName>
</protein>
<dbReference type="RefSeq" id="WP_223405199.1">
    <property type="nucleotide sequence ID" value="NZ_JAGSHT010000010.1"/>
</dbReference>
<name>A0ABS7S7P6_9MICO</name>
<dbReference type="InterPro" id="IPR009351">
    <property type="entry name" value="AlkZ-like"/>
</dbReference>
<accession>A0ABS7S7P6</accession>
<reference evidence="1 2" key="1">
    <citation type="submission" date="2021-04" db="EMBL/GenBank/DDBJ databases">
        <title>Ruania sp. nov., isolated from sandy soil of mangrove forest.</title>
        <authorList>
            <person name="Ge X."/>
            <person name="Huang R."/>
            <person name="Liu W."/>
        </authorList>
    </citation>
    <scope>NUCLEOTIDE SEQUENCE [LARGE SCALE GENOMIC DNA]</scope>
    <source>
        <strain evidence="1 2">N2-46</strain>
    </source>
</reference>
<dbReference type="Proteomes" id="UP000826651">
    <property type="component" value="Unassembled WGS sequence"/>
</dbReference>
<comment type="caution">
    <text evidence="1">The sequence shown here is derived from an EMBL/GenBank/DDBJ whole genome shotgun (WGS) entry which is preliminary data.</text>
</comment>
<keyword evidence="2" id="KW-1185">Reference proteome</keyword>
<proteinExistence type="predicted"/>